<reference evidence="3 4" key="1">
    <citation type="submission" date="2014-03" db="EMBL/GenBank/DDBJ databases">
        <authorList>
            <person name="Sibley D."/>
            <person name="Venepally P."/>
            <person name="Karamycheva S."/>
            <person name="Hadjithomas M."/>
            <person name="Khan A."/>
            <person name="Brunk B."/>
            <person name="Roos D."/>
            <person name="Caler E."/>
            <person name="Lorenzi H."/>
        </authorList>
    </citation>
    <scope>NUCLEOTIDE SEQUENCE [LARGE SCALE GENOMIC DNA]</scope>
    <source>
        <strain evidence="4">p89</strain>
    </source>
</reference>
<dbReference type="OrthoDB" id="332637at2759"/>
<organism evidence="3 4">
    <name type="scientific">Toxoplasma gondii p89</name>
    <dbReference type="NCBI Taxonomy" id="943119"/>
    <lineage>
        <taxon>Eukaryota</taxon>
        <taxon>Sar</taxon>
        <taxon>Alveolata</taxon>
        <taxon>Apicomplexa</taxon>
        <taxon>Conoidasida</taxon>
        <taxon>Coccidia</taxon>
        <taxon>Eucoccidiorida</taxon>
        <taxon>Eimeriorina</taxon>
        <taxon>Sarcocystidae</taxon>
        <taxon>Toxoplasma</taxon>
    </lineage>
</organism>
<evidence type="ECO:0000256" key="1">
    <source>
        <dbReference type="SAM" id="Coils"/>
    </source>
</evidence>
<protein>
    <submittedName>
        <fullName evidence="3">Uncharacterized protein</fullName>
    </submittedName>
</protein>
<proteinExistence type="predicted"/>
<evidence type="ECO:0000313" key="3">
    <source>
        <dbReference type="EMBL" id="KFG27840.1"/>
    </source>
</evidence>
<feature type="coiled-coil region" evidence="1">
    <location>
        <begin position="126"/>
        <end position="153"/>
    </location>
</feature>
<dbReference type="Proteomes" id="UP000028828">
    <property type="component" value="Unassembled WGS sequence"/>
</dbReference>
<evidence type="ECO:0000256" key="2">
    <source>
        <dbReference type="SAM" id="MobiDB-lite"/>
    </source>
</evidence>
<sequence length="164" mass="18007">MLPPSNAASGAPPPGYADRSMHLLNATGAHISVILETVEKQLRGLSTDLLPSKETRSETTRRSSSQAGAVESATEGASEGQAFAENLEFVKKYHSTCCSLNRLLHAEVEKMERLREAVCGDSLYNAALQVENLEMLNAEKARLKELKKSLQNEQPPKTYKDLHK</sequence>
<keyword evidence="1" id="KW-0175">Coiled coil</keyword>
<feature type="compositionally biased region" description="Basic and acidic residues" evidence="2">
    <location>
        <begin position="51"/>
        <end position="61"/>
    </location>
</feature>
<evidence type="ECO:0000313" key="4">
    <source>
        <dbReference type="Proteomes" id="UP000028828"/>
    </source>
</evidence>
<dbReference type="VEuPathDB" id="ToxoDB:TGP89_290570"/>
<feature type="region of interest" description="Disordered" evidence="2">
    <location>
        <begin position="46"/>
        <end position="78"/>
    </location>
</feature>
<dbReference type="EMBL" id="AEYI02002563">
    <property type="protein sequence ID" value="KFG27840.1"/>
    <property type="molecule type" value="Genomic_DNA"/>
</dbReference>
<gene>
    <name evidence="3" type="ORF">TGP89_290570</name>
</gene>
<comment type="caution">
    <text evidence="3">The sequence shown here is derived from an EMBL/GenBank/DDBJ whole genome shotgun (WGS) entry which is preliminary data.</text>
</comment>
<name>A0A086J6S2_TOXGO</name>
<dbReference type="AlphaFoldDB" id="A0A086J6S2"/>
<accession>A0A086J6S2</accession>